<dbReference type="EMBL" id="QFNY01000449">
    <property type="protein sequence ID" value="PZO97193.1"/>
    <property type="molecule type" value="Genomic_DNA"/>
</dbReference>
<reference evidence="1 2" key="1">
    <citation type="submission" date="2017-11" db="EMBL/GenBank/DDBJ databases">
        <title>Infants hospitalized years apart are colonized by the same room-sourced microbial strains.</title>
        <authorList>
            <person name="Brooks B."/>
            <person name="Olm M.R."/>
            <person name="Firek B.A."/>
            <person name="Baker R."/>
            <person name="Thomas B.C."/>
            <person name="Morowitz M.J."/>
            <person name="Banfield J.F."/>
        </authorList>
    </citation>
    <scope>NUCLEOTIDE SEQUENCE [LARGE SCALE GENOMIC DNA]</scope>
    <source>
        <strain evidence="1">S2_012_000_R3_87</strain>
    </source>
</reference>
<evidence type="ECO:0000313" key="1">
    <source>
        <dbReference type="EMBL" id="PZO97193.1"/>
    </source>
</evidence>
<sequence length="97" mass="10279">MASGFTQSLADELIAGVESTKENVNARGEETIKTVAQVTTEGLQGESALAAEDLSHEIERTLANVNDILTRYEQSIVEYGENFNAGDRCGAAQLGGC</sequence>
<protein>
    <submittedName>
        <fullName evidence="1">Uncharacterized protein</fullName>
    </submittedName>
</protein>
<gene>
    <name evidence="1" type="ORF">DI609_13735</name>
</gene>
<proteinExistence type="predicted"/>
<organism evidence="1 2">
    <name type="scientific">Corynebacterium urealyticum</name>
    <dbReference type="NCBI Taxonomy" id="43771"/>
    <lineage>
        <taxon>Bacteria</taxon>
        <taxon>Bacillati</taxon>
        <taxon>Actinomycetota</taxon>
        <taxon>Actinomycetes</taxon>
        <taxon>Mycobacteriales</taxon>
        <taxon>Corynebacteriaceae</taxon>
        <taxon>Corynebacterium</taxon>
    </lineage>
</organism>
<dbReference type="Proteomes" id="UP000249451">
    <property type="component" value="Unassembled WGS sequence"/>
</dbReference>
<name>A0A2W5AT85_9CORY</name>
<accession>A0A2W5AT85</accession>
<evidence type="ECO:0000313" key="2">
    <source>
        <dbReference type="Proteomes" id="UP000249451"/>
    </source>
</evidence>
<dbReference type="AlphaFoldDB" id="A0A2W5AT85"/>
<dbReference type="InterPro" id="IPR036689">
    <property type="entry name" value="ESAT-6-like_sf"/>
</dbReference>
<comment type="caution">
    <text evidence="1">The sequence shown here is derived from an EMBL/GenBank/DDBJ whole genome shotgun (WGS) entry which is preliminary data.</text>
</comment>
<dbReference type="SUPFAM" id="SSF140453">
    <property type="entry name" value="EsxAB dimer-like"/>
    <property type="match status" value="1"/>
</dbReference>